<dbReference type="PROSITE" id="PS50893">
    <property type="entry name" value="ABC_TRANSPORTER_2"/>
    <property type="match status" value="1"/>
</dbReference>
<dbReference type="PANTHER" id="PTHR42711:SF15">
    <property type="entry name" value="ABC-TYPE MULTIDRUG TRANSPORT SYSTEM, ATPASE COMPONENT"/>
    <property type="match status" value="1"/>
</dbReference>
<dbReference type="Gene3D" id="3.40.50.300">
    <property type="entry name" value="P-loop containing nucleotide triphosphate hydrolases"/>
    <property type="match status" value="1"/>
</dbReference>
<dbReference type="SMART" id="SM00382">
    <property type="entry name" value="AAA"/>
    <property type="match status" value="1"/>
</dbReference>
<dbReference type="InterPro" id="IPR027417">
    <property type="entry name" value="P-loop_NTPase"/>
</dbReference>
<feature type="domain" description="ABC transporter" evidence="4">
    <location>
        <begin position="5"/>
        <end position="235"/>
    </location>
</feature>
<organism evidence="5 6">
    <name type="scientific">Haloferax profundi</name>
    <dbReference type="NCBI Taxonomy" id="1544718"/>
    <lineage>
        <taxon>Archaea</taxon>
        <taxon>Methanobacteriati</taxon>
        <taxon>Methanobacteriota</taxon>
        <taxon>Stenosarchaea group</taxon>
        <taxon>Halobacteria</taxon>
        <taxon>Halobacteriales</taxon>
        <taxon>Haloferacaceae</taxon>
        <taxon>Haloferax</taxon>
    </lineage>
</organism>
<comment type="caution">
    <text evidence="5">The sequence shown here is derived from an EMBL/GenBank/DDBJ whole genome shotgun (WGS) entry which is preliminary data.</text>
</comment>
<dbReference type="GO" id="GO:0005524">
    <property type="term" value="F:ATP binding"/>
    <property type="evidence" value="ECO:0007669"/>
    <property type="project" value="UniProtKB-KW"/>
</dbReference>
<dbReference type="PROSITE" id="PS00211">
    <property type="entry name" value="ABC_TRANSPORTER_1"/>
    <property type="match status" value="1"/>
</dbReference>
<protein>
    <submittedName>
        <fullName evidence="5">ABC transporter ATP-binding protein</fullName>
    </submittedName>
</protein>
<keyword evidence="3 5" id="KW-0067">ATP-binding</keyword>
<evidence type="ECO:0000313" key="6">
    <source>
        <dbReference type="Proteomes" id="UP000053157"/>
    </source>
</evidence>
<evidence type="ECO:0000259" key="4">
    <source>
        <dbReference type="PROSITE" id="PS50893"/>
    </source>
</evidence>
<dbReference type="Proteomes" id="UP000053157">
    <property type="component" value="Unassembled WGS sequence"/>
</dbReference>
<keyword evidence="1" id="KW-0813">Transport</keyword>
<dbReference type="InterPro" id="IPR025302">
    <property type="entry name" value="DrrA1/2-like_C"/>
</dbReference>
<gene>
    <name evidence="5" type="ORF">AUR66_07940</name>
</gene>
<dbReference type="Pfam" id="PF13732">
    <property type="entry name" value="DrrA1-3_C"/>
    <property type="match status" value="1"/>
</dbReference>
<keyword evidence="6" id="KW-1185">Reference proteome</keyword>
<dbReference type="InterPro" id="IPR003439">
    <property type="entry name" value="ABC_transporter-like_ATP-bd"/>
</dbReference>
<proteinExistence type="predicted"/>
<name>A0A0W1SW14_9EURY</name>
<evidence type="ECO:0000256" key="1">
    <source>
        <dbReference type="ARBA" id="ARBA00022448"/>
    </source>
</evidence>
<dbReference type="AlphaFoldDB" id="A0A0W1SW14"/>
<dbReference type="GO" id="GO:0016887">
    <property type="term" value="F:ATP hydrolysis activity"/>
    <property type="evidence" value="ECO:0007669"/>
    <property type="project" value="InterPro"/>
</dbReference>
<dbReference type="InterPro" id="IPR003593">
    <property type="entry name" value="AAA+_ATPase"/>
</dbReference>
<keyword evidence="2" id="KW-0547">Nucleotide-binding</keyword>
<sequence length="317" mass="35125">MASAIEIRGLTKSYGDVTALDGIDLDVPEGSFFGLLGPNGAGKTTFINILVGLVRKSGGTASVFGYDVEADYREARDRIGLAPQEFNVDRFFPIREVLEHKAGYHGIPQDDARERADEVLKRVGIYDKRDTRFDWLSGGMKRRFMLARALITDPDLLILDEPTAGVDVQLRHELWETIVDLNDQGTTILLTTHYIEEAERLCDEVAILDSGRVIEVASPEELMDRGTDDIVVQLRDNPTAVPDFEAEDDRVESVELDGTRLVVTAHQGGLVAPDVVQALDDAGHEIVDLEISRTSLEEVFVEMTRQGQGRATMEVEQ</sequence>
<evidence type="ECO:0000313" key="5">
    <source>
        <dbReference type="EMBL" id="KTG30433.1"/>
    </source>
</evidence>
<dbReference type="PANTHER" id="PTHR42711">
    <property type="entry name" value="ABC TRANSPORTER ATP-BINDING PROTEIN"/>
    <property type="match status" value="1"/>
</dbReference>
<reference evidence="5 6" key="1">
    <citation type="submission" date="2015-12" db="EMBL/GenBank/DDBJ databases">
        <title>Haloferax profundi sp. nov. isolated from the Discovery deep brine-seawater interface in the Red Sea.</title>
        <authorList>
            <person name="Zhang G."/>
            <person name="Stingl U."/>
            <person name="Rashid M."/>
        </authorList>
    </citation>
    <scope>NUCLEOTIDE SEQUENCE [LARGE SCALE GENOMIC DNA]</scope>
    <source>
        <strain evidence="5 6">SB29</strain>
    </source>
</reference>
<accession>A0A0W1SW14</accession>
<evidence type="ECO:0000256" key="2">
    <source>
        <dbReference type="ARBA" id="ARBA00022741"/>
    </source>
</evidence>
<dbReference type="OrthoDB" id="87732at2157"/>
<dbReference type="InterPro" id="IPR050763">
    <property type="entry name" value="ABC_transporter_ATP-binding"/>
</dbReference>
<dbReference type="Pfam" id="PF00005">
    <property type="entry name" value="ABC_tran"/>
    <property type="match status" value="1"/>
</dbReference>
<evidence type="ECO:0000256" key="3">
    <source>
        <dbReference type="ARBA" id="ARBA00022840"/>
    </source>
</evidence>
<dbReference type="RefSeq" id="WP_058571023.1">
    <property type="nucleotide sequence ID" value="NZ_LOPV01000048.1"/>
</dbReference>
<dbReference type="SUPFAM" id="SSF52540">
    <property type="entry name" value="P-loop containing nucleoside triphosphate hydrolases"/>
    <property type="match status" value="1"/>
</dbReference>
<dbReference type="EMBL" id="LOPV01000048">
    <property type="protein sequence ID" value="KTG30433.1"/>
    <property type="molecule type" value="Genomic_DNA"/>
</dbReference>
<dbReference type="InterPro" id="IPR017871">
    <property type="entry name" value="ABC_transporter-like_CS"/>
</dbReference>